<sequence length="73" mass="8616">MSGCRFWSIMLHDGHHVYVDRERERTRHPQEIYAFMIDQAARQNLTASDIFTNLEDAFPDYVGRITQQQASKD</sequence>
<organism evidence="1 2">
    <name type="scientific">Perkinsus chesapeaki</name>
    <name type="common">Clam parasite</name>
    <name type="synonym">Perkinsus andrewsi</name>
    <dbReference type="NCBI Taxonomy" id="330153"/>
    <lineage>
        <taxon>Eukaryota</taxon>
        <taxon>Sar</taxon>
        <taxon>Alveolata</taxon>
        <taxon>Perkinsozoa</taxon>
        <taxon>Perkinsea</taxon>
        <taxon>Perkinsida</taxon>
        <taxon>Perkinsidae</taxon>
        <taxon>Perkinsus</taxon>
    </lineage>
</organism>
<accession>A0A7J6L1R7</accession>
<dbReference type="AlphaFoldDB" id="A0A7J6L1R7"/>
<gene>
    <name evidence="1" type="ORF">FOL47_010560</name>
</gene>
<dbReference type="Proteomes" id="UP000591131">
    <property type="component" value="Unassembled WGS sequence"/>
</dbReference>
<evidence type="ECO:0000313" key="1">
    <source>
        <dbReference type="EMBL" id="KAF4653378.1"/>
    </source>
</evidence>
<evidence type="ECO:0000313" key="2">
    <source>
        <dbReference type="Proteomes" id="UP000591131"/>
    </source>
</evidence>
<protein>
    <submittedName>
        <fullName evidence="1">Uncharacterized protein</fullName>
    </submittedName>
</protein>
<reference evidence="1 2" key="1">
    <citation type="submission" date="2020-04" db="EMBL/GenBank/DDBJ databases">
        <title>Perkinsus chesapeaki whole genome sequence.</title>
        <authorList>
            <person name="Bogema D.R."/>
        </authorList>
    </citation>
    <scope>NUCLEOTIDE SEQUENCE [LARGE SCALE GENOMIC DNA]</scope>
    <source>
        <strain evidence="1">ATCC PRA-425</strain>
    </source>
</reference>
<proteinExistence type="predicted"/>
<keyword evidence="2" id="KW-1185">Reference proteome</keyword>
<comment type="caution">
    <text evidence="1">The sequence shown here is derived from an EMBL/GenBank/DDBJ whole genome shotgun (WGS) entry which is preliminary data.</text>
</comment>
<dbReference type="EMBL" id="JAAPAO010000826">
    <property type="protein sequence ID" value="KAF4653378.1"/>
    <property type="molecule type" value="Genomic_DNA"/>
</dbReference>
<name>A0A7J6L1R7_PERCH</name>